<accession>A0A3P7EFY9</accession>
<feature type="compositionally biased region" description="Basic and acidic residues" evidence="1">
    <location>
        <begin position="136"/>
        <end position="149"/>
    </location>
</feature>
<evidence type="ECO:0000313" key="3">
    <source>
        <dbReference type="Proteomes" id="UP000274429"/>
    </source>
</evidence>
<feature type="region of interest" description="Disordered" evidence="1">
    <location>
        <begin position="258"/>
        <end position="280"/>
    </location>
</feature>
<dbReference type="Proteomes" id="UP000274429">
    <property type="component" value="Unassembled WGS sequence"/>
</dbReference>
<proteinExistence type="predicted"/>
<protein>
    <recommendedName>
        <fullName evidence="4">Deacetylase sirtuin-type domain-containing protein</fullName>
    </recommendedName>
</protein>
<evidence type="ECO:0000256" key="1">
    <source>
        <dbReference type="SAM" id="MobiDB-lite"/>
    </source>
</evidence>
<sequence>MASLETLLTTNSHITNSQIDEFLEWYLASGASHPKGNEMLSSIYLAPPQSFSKCFKWTRHAARGKSSATAASGGRKTRRIELETCPSANLPTFSRRASLQVCMGTSLQIHPAADLPFTSKQGGATTSSSRKRKHPESHNMKSSHSDSVPHHPKPSASVGASQPKVVIVNLQPTNFDARADFCLRGEIDRVLTRVCQNLGVEIPTAANDGGVFTPKIVLRSKHTTKSERFPWTILSHPDNEISPFAFDEVTDGKREEGRIANIKKEDEASTDEKPVIKFPQ</sequence>
<name>A0A3P7EFY9_HYDTA</name>
<dbReference type="InterPro" id="IPR029035">
    <property type="entry name" value="DHS-like_NAD/FAD-binding_dom"/>
</dbReference>
<dbReference type="EMBL" id="UYWX01001108">
    <property type="protein sequence ID" value="VDM20113.1"/>
    <property type="molecule type" value="Genomic_DNA"/>
</dbReference>
<evidence type="ECO:0008006" key="4">
    <source>
        <dbReference type="Google" id="ProtNLM"/>
    </source>
</evidence>
<dbReference type="Gene3D" id="3.40.50.1220">
    <property type="entry name" value="TPP-binding domain"/>
    <property type="match status" value="1"/>
</dbReference>
<evidence type="ECO:0000313" key="2">
    <source>
        <dbReference type="EMBL" id="VDM20113.1"/>
    </source>
</evidence>
<keyword evidence="3" id="KW-1185">Reference proteome</keyword>
<reference evidence="2 3" key="1">
    <citation type="submission" date="2018-11" db="EMBL/GenBank/DDBJ databases">
        <authorList>
            <consortium name="Pathogen Informatics"/>
        </authorList>
    </citation>
    <scope>NUCLEOTIDE SEQUENCE [LARGE SCALE GENOMIC DNA]</scope>
</reference>
<dbReference type="AlphaFoldDB" id="A0A3P7EFY9"/>
<feature type="compositionally biased region" description="Polar residues" evidence="1">
    <location>
        <begin position="118"/>
        <end position="128"/>
    </location>
</feature>
<gene>
    <name evidence="2" type="ORF">TTAC_LOCUS2461</name>
</gene>
<organism evidence="2 3">
    <name type="scientific">Hydatigena taeniaeformis</name>
    <name type="common">Feline tapeworm</name>
    <name type="synonym">Taenia taeniaeformis</name>
    <dbReference type="NCBI Taxonomy" id="6205"/>
    <lineage>
        <taxon>Eukaryota</taxon>
        <taxon>Metazoa</taxon>
        <taxon>Spiralia</taxon>
        <taxon>Lophotrochozoa</taxon>
        <taxon>Platyhelminthes</taxon>
        <taxon>Cestoda</taxon>
        <taxon>Eucestoda</taxon>
        <taxon>Cyclophyllidea</taxon>
        <taxon>Taeniidae</taxon>
        <taxon>Hydatigera</taxon>
    </lineage>
</organism>
<dbReference type="OrthoDB" id="2919105at2759"/>
<feature type="region of interest" description="Disordered" evidence="1">
    <location>
        <begin position="113"/>
        <end position="160"/>
    </location>
</feature>
<dbReference type="SUPFAM" id="SSF52467">
    <property type="entry name" value="DHS-like NAD/FAD-binding domain"/>
    <property type="match status" value="1"/>
</dbReference>